<accession>A0A220VHU8</accession>
<dbReference type="OrthoDB" id="6199505at2"/>
<name>A0A220VHU8_9GAMM</name>
<keyword evidence="2" id="KW-1185">Reference proteome</keyword>
<sequence>MDVVEKYLTKYAEDEVRLLKDLHFNKSYKYQITIPAYKESFDFIARLIESFTDELLILINVNQPDNVENSKEQNNLFKSISQNFSARQSVGNITLFETNSSKPDLLLVDRFTYPIPHKKGVGLARKILADISCWLIKNNIVTSPFIASTDADTILPLNYFNFLSSYDSEETALIYPHEHLQIDNSKISLLTILYEKKLNYYVDGLNYARSRYAYHTIGSMIAFHHKVYCIVRGFPKRSAGEDFYFLNKVNKIKPVLTLKNPKIQILPRKSDRVPFGTGPTIQNLIENKIELTTYDPRIFKYLKEVNLVFNDPRDYKIFESFIKARIPLISYNALKNIGFEKFLGNLNNPTTEQLKTQLFLWFDALKTLKFIHYFQNHGFHQVPVNEACRHLKLL</sequence>
<dbReference type="AlphaFoldDB" id="A0A220VHU8"/>
<evidence type="ECO:0000313" key="2">
    <source>
        <dbReference type="Proteomes" id="UP000242175"/>
    </source>
</evidence>
<evidence type="ECO:0000313" key="1">
    <source>
        <dbReference type="EMBL" id="ASK79762.1"/>
    </source>
</evidence>
<organism evidence="1 2">
    <name type="scientific">Paraphotobacterium marinum</name>
    <dbReference type="NCBI Taxonomy" id="1755811"/>
    <lineage>
        <taxon>Bacteria</taxon>
        <taxon>Pseudomonadati</taxon>
        <taxon>Pseudomonadota</taxon>
        <taxon>Gammaproteobacteria</taxon>
        <taxon>Vibrionales</taxon>
        <taxon>Vibrionaceae</taxon>
        <taxon>Paraphotobacterium</taxon>
    </lineage>
</organism>
<evidence type="ECO:0008006" key="3">
    <source>
        <dbReference type="Google" id="ProtNLM"/>
    </source>
</evidence>
<dbReference type="Proteomes" id="UP000242175">
    <property type="component" value="Chromosome small"/>
</dbReference>
<dbReference type="KEGG" id="pmai:CF386_12020"/>
<gene>
    <name evidence="1" type="ORF">CF386_12020</name>
</gene>
<dbReference type="SUPFAM" id="SSF53448">
    <property type="entry name" value="Nucleotide-diphospho-sugar transferases"/>
    <property type="match status" value="1"/>
</dbReference>
<proteinExistence type="predicted"/>
<dbReference type="EMBL" id="CP022356">
    <property type="protein sequence ID" value="ASK79762.1"/>
    <property type="molecule type" value="Genomic_DNA"/>
</dbReference>
<protein>
    <recommendedName>
        <fullName evidence="3">Glycosyltransferase 2-like domain-containing protein</fullName>
    </recommendedName>
</protein>
<dbReference type="Gene3D" id="3.90.550.10">
    <property type="entry name" value="Spore Coat Polysaccharide Biosynthesis Protein SpsA, Chain A"/>
    <property type="match status" value="1"/>
</dbReference>
<reference evidence="1 2" key="1">
    <citation type="journal article" date="2016" name="Int. J. Syst. Evol. Microbiol.">
        <title>Paraphotobacterium marinum gen. nov., sp. nov., a member of the family Vibrionaceae, isolated from surface seawater.</title>
        <authorList>
            <person name="Huang Z."/>
            <person name="Dong C."/>
            <person name="Shao Z."/>
        </authorList>
    </citation>
    <scope>NUCLEOTIDE SEQUENCE [LARGE SCALE GENOMIC DNA]</scope>
    <source>
        <strain evidence="1 2">NSCS20N07D</strain>
    </source>
</reference>
<dbReference type="RefSeq" id="WP_089074670.1">
    <property type="nucleotide sequence ID" value="NZ_CBCSAM010000003.1"/>
</dbReference>
<dbReference type="InterPro" id="IPR029044">
    <property type="entry name" value="Nucleotide-diphossugar_trans"/>
</dbReference>